<evidence type="ECO:0000256" key="3">
    <source>
        <dbReference type="ARBA" id="ARBA00022475"/>
    </source>
</evidence>
<dbReference type="GO" id="GO:0055085">
    <property type="term" value="P:transmembrane transport"/>
    <property type="evidence" value="ECO:0007669"/>
    <property type="project" value="InterPro"/>
</dbReference>
<accession>A0A2T5V8Z0</accession>
<sequence length="293" mass="32286">MSLFSSLDRRRRTGWAFAAPGLSALAITMGFPLLYALAISLSSMTLLKPHLAPFVGFDNFISIMGESLFWHSLFLTIRYSVATVVGEFVIGLAIALMLQRTFHLRPVYFAILTLPMAMSPVAVALIWRMLLQPNLGIVNQTLIGMGLPAVDWLGNSDLALSTMVGIDIWQQTSFVVLLLSAGLASLPKDPYEAAEVDGASAFQQFWYITLPLLRPISAIAIIIQLINEFRTYDLIYVLTKGGPGVSTELLSFFAYKRAFQGLSLNEGNAAAFILLMIVLVITVVFFARLERKN</sequence>
<protein>
    <submittedName>
        <fullName evidence="9">Carbohydrate ABC transporter membrane protein 1 (CUT1 family)</fullName>
    </submittedName>
</protein>
<evidence type="ECO:0000313" key="9">
    <source>
        <dbReference type="EMBL" id="PTW60222.1"/>
    </source>
</evidence>
<keyword evidence="10" id="KW-1185">Reference proteome</keyword>
<feature type="transmembrane region" description="Helical" evidence="7">
    <location>
        <begin position="269"/>
        <end position="289"/>
    </location>
</feature>
<evidence type="ECO:0000259" key="8">
    <source>
        <dbReference type="PROSITE" id="PS50928"/>
    </source>
</evidence>
<dbReference type="Pfam" id="PF00528">
    <property type="entry name" value="BPD_transp_1"/>
    <property type="match status" value="1"/>
</dbReference>
<dbReference type="AlphaFoldDB" id="A0A2T5V8Z0"/>
<evidence type="ECO:0000256" key="6">
    <source>
        <dbReference type="ARBA" id="ARBA00023136"/>
    </source>
</evidence>
<dbReference type="Proteomes" id="UP000244081">
    <property type="component" value="Unassembled WGS sequence"/>
</dbReference>
<feature type="transmembrane region" description="Helical" evidence="7">
    <location>
        <begin position="77"/>
        <end position="98"/>
    </location>
</feature>
<dbReference type="InterPro" id="IPR035906">
    <property type="entry name" value="MetI-like_sf"/>
</dbReference>
<keyword evidence="6 7" id="KW-0472">Membrane</keyword>
<comment type="subcellular location">
    <subcellularLocation>
        <location evidence="1 7">Cell membrane</location>
        <topology evidence="1 7">Multi-pass membrane protein</topology>
    </subcellularLocation>
</comment>
<comment type="caution">
    <text evidence="9">The sequence shown here is derived from an EMBL/GenBank/DDBJ whole genome shotgun (WGS) entry which is preliminary data.</text>
</comment>
<keyword evidence="5 7" id="KW-1133">Transmembrane helix</keyword>
<evidence type="ECO:0000313" key="10">
    <source>
        <dbReference type="Proteomes" id="UP000244081"/>
    </source>
</evidence>
<reference evidence="9 10" key="1">
    <citation type="submission" date="2018-04" db="EMBL/GenBank/DDBJ databases">
        <title>Genomic Encyclopedia of Archaeal and Bacterial Type Strains, Phase II (KMG-II): from individual species to whole genera.</title>
        <authorList>
            <person name="Goeker M."/>
        </authorList>
    </citation>
    <scope>NUCLEOTIDE SEQUENCE [LARGE SCALE GENOMIC DNA]</scope>
    <source>
        <strain evidence="9 10">DSM 23382</strain>
    </source>
</reference>
<evidence type="ECO:0000256" key="2">
    <source>
        <dbReference type="ARBA" id="ARBA00022448"/>
    </source>
</evidence>
<dbReference type="EMBL" id="QAYG01000005">
    <property type="protein sequence ID" value="PTW60222.1"/>
    <property type="molecule type" value="Genomic_DNA"/>
</dbReference>
<dbReference type="CDD" id="cd06261">
    <property type="entry name" value="TM_PBP2"/>
    <property type="match status" value="1"/>
</dbReference>
<evidence type="ECO:0000256" key="1">
    <source>
        <dbReference type="ARBA" id="ARBA00004651"/>
    </source>
</evidence>
<evidence type="ECO:0000256" key="4">
    <source>
        <dbReference type="ARBA" id="ARBA00022692"/>
    </source>
</evidence>
<keyword evidence="2 7" id="KW-0813">Transport</keyword>
<keyword evidence="4 7" id="KW-0812">Transmembrane</keyword>
<feature type="transmembrane region" description="Helical" evidence="7">
    <location>
        <begin position="15"/>
        <end position="39"/>
    </location>
</feature>
<organism evidence="9 10">
    <name type="scientific">Breoghania corrubedonensis</name>
    <dbReference type="NCBI Taxonomy" id="665038"/>
    <lineage>
        <taxon>Bacteria</taxon>
        <taxon>Pseudomonadati</taxon>
        <taxon>Pseudomonadota</taxon>
        <taxon>Alphaproteobacteria</taxon>
        <taxon>Hyphomicrobiales</taxon>
        <taxon>Stappiaceae</taxon>
        <taxon>Breoghania</taxon>
    </lineage>
</organism>
<feature type="domain" description="ABC transmembrane type-1" evidence="8">
    <location>
        <begin position="73"/>
        <end position="285"/>
    </location>
</feature>
<evidence type="ECO:0000256" key="7">
    <source>
        <dbReference type="RuleBase" id="RU363032"/>
    </source>
</evidence>
<comment type="similarity">
    <text evidence="7">Belongs to the binding-protein-dependent transport system permease family.</text>
</comment>
<dbReference type="PANTHER" id="PTHR43005">
    <property type="entry name" value="BLR7065 PROTEIN"/>
    <property type="match status" value="1"/>
</dbReference>
<dbReference type="OrthoDB" id="9801818at2"/>
<feature type="transmembrane region" description="Helical" evidence="7">
    <location>
        <begin position="206"/>
        <end position="226"/>
    </location>
</feature>
<gene>
    <name evidence="9" type="ORF">C8N35_105226</name>
</gene>
<dbReference type="InterPro" id="IPR000515">
    <property type="entry name" value="MetI-like"/>
</dbReference>
<keyword evidence="3" id="KW-1003">Cell membrane</keyword>
<dbReference type="RefSeq" id="WP_107990499.1">
    <property type="nucleotide sequence ID" value="NZ_QAYG01000005.1"/>
</dbReference>
<dbReference type="PROSITE" id="PS50928">
    <property type="entry name" value="ABC_TM1"/>
    <property type="match status" value="1"/>
</dbReference>
<dbReference type="GO" id="GO:0005886">
    <property type="term" value="C:plasma membrane"/>
    <property type="evidence" value="ECO:0007669"/>
    <property type="project" value="UniProtKB-SubCell"/>
</dbReference>
<dbReference type="SUPFAM" id="SSF161098">
    <property type="entry name" value="MetI-like"/>
    <property type="match status" value="1"/>
</dbReference>
<feature type="transmembrane region" description="Helical" evidence="7">
    <location>
        <begin position="107"/>
        <end position="127"/>
    </location>
</feature>
<dbReference type="Gene3D" id="1.10.3720.10">
    <property type="entry name" value="MetI-like"/>
    <property type="match status" value="1"/>
</dbReference>
<evidence type="ECO:0000256" key="5">
    <source>
        <dbReference type="ARBA" id="ARBA00022989"/>
    </source>
</evidence>
<proteinExistence type="inferred from homology"/>
<dbReference type="PANTHER" id="PTHR43005:SF1">
    <property type="entry name" value="SPERMIDINE_PUTRESCINE TRANSPORT SYSTEM PERMEASE PROTEIN"/>
    <property type="match status" value="1"/>
</dbReference>
<name>A0A2T5V8Z0_9HYPH</name>